<evidence type="ECO:0000256" key="6">
    <source>
        <dbReference type="SAM" id="SignalP"/>
    </source>
</evidence>
<evidence type="ECO:0000256" key="1">
    <source>
        <dbReference type="ARBA" id="ARBA00005184"/>
    </source>
</evidence>
<evidence type="ECO:0000259" key="7">
    <source>
        <dbReference type="Pfam" id="PF01095"/>
    </source>
</evidence>
<dbReference type="Proteomes" id="UP000324022">
    <property type="component" value="Unassembled WGS sequence"/>
</dbReference>
<feature type="domain" description="Pectinesterase catalytic" evidence="7">
    <location>
        <begin position="190"/>
        <end position="375"/>
    </location>
</feature>
<protein>
    <recommendedName>
        <fullName evidence="3">pectinesterase</fullName>
        <ecNumber evidence="3">3.1.1.11</ecNumber>
    </recommendedName>
</protein>
<gene>
    <name evidence="8" type="ORF">UTRI_04298</name>
</gene>
<dbReference type="SUPFAM" id="SSF51126">
    <property type="entry name" value="Pectin lyase-like"/>
    <property type="match status" value="1"/>
</dbReference>
<evidence type="ECO:0000256" key="2">
    <source>
        <dbReference type="ARBA" id="ARBA00008891"/>
    </source>
</evidence>
<dbReference type="GO" id="GO:0030599">
    <property type="term" value="F:pectinesterase activity"/>
    <property type="evidence" value="ECO:0007669"/>
    <property type="project" value="UniProtKB-EC"/>
</dbReference>
<dbReference type="InterPro" id="IPR012334">
    <property type="entry name" value="Pectin_lyas_fold"/>
</dbReference>
<dbReference type="PANTHER" id="PTHR31321">
    <property type="entry name" value="ACYL-COA THIOESTER HYDROLASE YBHC-RELATED"/>
    <property type="match status" value="1"/>
</dbReference>
<dbReference type="AlphaFoldDB" id="A0A5C3EPI9"/>
<reference evidence="8 9" key="1">
    <citation type="submission" date="2018-03" db="EMBL/GenBank/DDBJ databases">
        <authorList>
            <person name="Guldener U."/>
        </authorList>
    </citation>
    <scope>NUCLEOTIDE SEQUENCE [LARGE SCALE GENOMIC DNA]</scope>
    <source>
        <strain evidence="8 9">NBRC100155</strain>
    </source>
</reference>
<dbReference type="PANTHER" id="PTHR31321:SF137">
    <property type="entry name" value="PECTIN METHYL ESTERASE (EUROFUNG)"/>
    <property type="match status" value="1"/>
</dbReference>
<dbReference type="EC" id="3.1.1.11" evidence="3"/>
<dbReference type="InterPro" id="IPR011050">
    <property type="entry name" value="Pectin_lyase_fold/virulence"/>
</dbReference>
<name>A0A5C3EPI9_9BASI</name>
<dbReference type="UniPathway" id="UPA00545">
    <property type="reaction ID" value="UER00823"/>
</dbReference>
<dbReference type="InterPro" id="IPR000070">
    <property type="entry name" value="Pectinesterase_cat"/>
</dbReference>
<evidence type="ECO:0000313" key="8">
    <source>
        <dbReference type="EMBL" id="SPO32554.1"/>
    </source>
</evidence>
<keyword evidence="9" id="KW-1185">Reference proteome</keyword>
<dbReference type="Gene3D" id="2.160.20.10">
    <property type="entry name" value="Single-stranded right-handed beta-helix, Pectin lyase-like"/>
    <property type="match status" value="1"/>
</dbReference>
<dbReference type="GO" id="GO:0045490">
    <property type="term" value="P:pectin catabolic process"/>
    <property type="evidence" value="ECO:0007669"/>
    <property type="project" value="UniProtKB-UniPathway"/>
</dbReference>
<organism evidence="8 9">
    <name type="scientific">Ustilago trichophora</name>
    <dbReference type="NCBI Taxonomy" id="86804"/>
    <lineage>
        <taxon>Eukaryota</taxon>
        <taxon>Fungi</taxon>
        <taxon>Dikarya</taxon>
        <taxon>Basidiomycota</taxon>
        <taxon>Ustilaginomycotina</taxon>
        <taxon>Ustilaginomycetes</taxon>
        <taxon>Ustilaginales</taxon>
        <taxon>Ustilaginaceae</taxon>
        <taxon>Ustilago</taxon>
    </lineage>
</organism>
<accession>A0A5C3EPI9</accession>
<dbReference type="Pfam" id="PF01095">
    <property type="entry name" value="Pectinesterase"/>
    <property type="match status" value="1"/>
</dbReference>
<evidence type="ECO:0000256" key="5">
    <source>
        <dbReference type="ARBA" id="ARBA00023085"/>
    </source>
</evidence>
<evidence type="ECO:0000256" key="4">
    <source>
        <dbReference type="ARBA" id="ARBA00022801"/>
    </source>
</evidence>
<feature type="signal peptide" evidence="6">
    <location>
        <begin position="1"/>
        <end position="23"/>
    </location>
</feature>
<proteinExistence type="inferred from homology"/>
<feature type="chain" id="PRO_5023139309" description="pectinesterase" evidence="6">
    <location>
        <begin position="24"/>
        <end position="393"/>
    </location>
</feature>
<evidence type="ECO:0000256" key="3">
    <source>
        <dbReference type="ARBA" id="ARBA00013229"/>
    </source>
</evidence>
<sequence length="393" mass="43178">MLSHSYLLTCLIGLIFLFSSSIAAPFIDEDLHHTTTLDSKCQEVKNPLDPNPLQYCPKGSVFVSQKHPAAGFKTISSALEALPDDGSSRTILIDEGIYHEKVVIGRASPTVFAGVTSESHNPDSNRVSIWQSSYVNQSDPHNTLHNCDAVVLGVGTESPIGSSDFKAYNIDFTQRQFFEGKEVTQYQLGPAAALCVVGSNASFYSCGFSSYQDTIYVGSSSQAFFFKSIVKGMTDQLYGSGKAWFERVTLLSRACGGGITAWRGDPADPLVGVYISNSEIKKSPDASTLKKMKGKCHLGRPWNVYSHSTYLSTKMSNIIADAGFKVWGKKESNFDPKLTHFEEWNSSGEGGNMATRDYALEKALTEHDAKQITYRHVFGGEAPWIDEKPVKNW</sequence>
<dbReference type="EMBL" id="OOIN01000047">
    <property type="protein sequence ID" value="SPO32554.1"/>
    <property type="molecule type" value="Genomic_DNA"/>
</dbReference>
<dbReference type="GO" id="GO:0042545">
    <property type="term" value="P:cell wall modification"/>
    <property type="evidence" value="ECO:0007669"/>
    <property type="project" value="InterPro"/>
</dbReference>
<evidence type="ECO:0000313" key="9">
    <source>
        <dbReference type="Proteomes" id="UP000324022"/>
    </source>
</evidence>
<comment type="pathway">
    <text evidence="1">Glycan metabolism; pectin degradation; 2-dehydro-3-deoxy-D-gluconate from pectin: step 1/5.</text>
</comment>
<dbReference type="OrthoDB" id="2019149at2759"/>
<keyword evidence="4" id="KW-0378">Hydrolase</keyword>
<keyword evidence="6" id="KW-0732">Signal</keyword>
<comment type="similarity">
    <text evidence="2">Belongs to the pectinesterase family.</text>
</comment>
<keyword evidence="5" id="KW-0063">Aspartyl esterase</keyword>